<comment type="caution">
    <text evidence="1">The sequence shown here is derived from an EMBL/GenBank/DDBJ whole genome shotgun (WGS) entry which is preliminary data.</text>
</comment>
<organism evidence="1 2">
    <name type="scientific">Saccharibacillus sacchari</name>
    <dbReference type="NCBI Taxonomy" id="456493"/>
    <lineage>
        <taxon>Bacteria</taxon>
        <taxon>Bacillati</taxon>
        <taxon>Bacillota</taxon>
        <taxon>Bacilli</taxon>
        <taxon>Bacillales</taxon>
        <taxon>Paenibacillaceae</taxon>
        <taxon>Saccharibacillus</taxon>
    </lineage>
</organism>
<name>A0ACC6PIG6_9BACL</name>
<evidence type="ECO:0000313" key="1">
    <source>
        <dbReference type="EMBL" id="MEJ8306670.1"/>
    </source>
</evidence>
<accession>A0ACC6PIG6</accession>
<keyword evidence="2" id="KW-1185">Reference proteome</keyword>
<dbReference type="Proteomes" id="UP001380953">
    <property type="component" value="Unassembled WGS sequence"/>
</dbReference>
<dbReference type="EMBL" id="JBBKAR010000056">
    <property type="protein sequence ID" value="MEJ8306670.1"/>
    <property type="molecule type" value="Genomic_DNA"/>
</dbReference>
<protein>
    <submittedName>
        <fullName evidence="1">DUF2634 domain-containing protein</fullName>
    </submittedName>
</protein>
<gene>
    <name evidence="1" type="ORF">WKI47_22395</name>
</gene>
<proteinExistence type="predicted"/>
<evidence type="ECO:0000313" key="2">
    <source>
        <dbReference type="Proteomes" id="UP001380953"/>
    </source>
</evidence>
<reference evidence="1" key="1">
    <citation type="submission" date="2024-03" db="EMBL/GenBank/DDBJ databases">
        <title>Whole genome sequecning of epiphytes from Marcgravia umbellata leaves.</title>
        <authorList>
            <person name="Kumar G."/>
            <person name="Savka M.A."/>
        </authorList>
    </citation>
    <scope>NUCLEOTIDE SEQUENCE</scope>
    <source>
        <strain evidence="1">RIT_BL5</strain>
    </source>
</reference>
<sequence>MESLKLVNGDLVFANDELQMISGPDELAQCCAAELGTNKGEWFLDPDMGIRFDRFNGKNPDPDEMADEIREGLHRLDRIDTVEDVTVVQDKVNRKQVVSFMATSTGGDRLASGVTVDA</sequence>